<organism>
    <name type="scientific">Branchiostoma floridae</name>
    <name type="common">Florida lancelet</name>
    <name type="synonym">Amphioxus</name>
    <dbReference type="NCBI Taxonomy" id="7739"/>
    <lineage>
        <taxon>Eukaryota</taxon>
        <taxon>Metazoa</taxon>
        <taxon>Chordata</taxon>
        <taxon>Cephalochordata</taxon>
        <taxon>Leptocardii</taxon>
        <taxon>Amphioxiformes</taxon>
        <taxon>Branchiostomatidae</taxon>
        <taxon>Branchiostoma</taxon>
    </lineage>
</organism>
<feature type="region of interest" description="Disordered" evidence="1">
    <location>
        <begin position="48"/>
        <end position="92"/>
    </location>
</feature>
<dbReference type="InParanoid" id="C3ZPS0"/>
<dbReference type="AlphaFoldDB" id="C3ZPS0"/>
<name>C3ZPS0_BRAFL</name>
<sequence>MASMKALSCVYTISTAHKGLPWLCLPGPRVCNLALKPLGLVAASIQLRGQRTHSGGHATKDGTSHRGEREGPQGETPQNNGRDDTFACSTPLRAEWTRPIKADKDVYWAGPTRLDRGGSPTQRTHRETSP</sequence>
<protein>
    <submittedName>
        <fullName evidence="2">Uncharacterized protein</fullName>
    </submittedName>
</protein>
<feature type="compositionally biased region" description="Basic and acidic residues" evidence="1">
    <location>
        <begin position="58"/>
        <end position="72"/>
    </location>
</feature>
<evidence type="ECO:0000313" key="2">
    <source>
        <dbReference type="EMBL" id="EEN45299.1"/>
    </source>
</evidence>
<dbReference type="EMBL" id="GG666659">
    <property type="protein sequence ID" value="EEN45299.1"/>
    <property type="molecule type" value="Genomic_DNA"/>
</dbReference>
<gene>
    <name evidence="2" type="ORF">BRAFLDRAFT_97391</name>
</gene>
<feature type="region of interest" description="Disordered" evidence="1">
    <location>
        <begin position="105"/>
        <end position="130"/>
    </location>
</feature>
<reference evidence="2" key="1">
    <citation type="journal article" date="2008" name="Nature">
        <title>The amphioxus genome and the evolution of the chordate karyotype.</title>
        <authorList>
            <consortium name="US DOE Joint Genome Institute (JGI-PGF)"/>
            <person name="Putnam N.H."/>
            <person name="Butts T."/>
            <person name="Ferrier D.E.K."/>
            <person name="Furlong R.F."/>
            <person name="Hellsten U."/>
            <person name="Kawashima T."/>
            <person name="Robinson-Rechavi M."/>
            <person name="Shoguchi E."/>
            <person name="Terry A."/>
            <person name="Yu J.-K."/>
            <person name="Benito-Gutierrez E.L."/>
            <person name="Dubchak I."/>
            <person name="Garcia-Fernandez J."/>
            <person name="Gibson-Brown J.J."/>
            <person name="Grigoriev I.V."/>
            <person name="Horton A.C."/>
            <person name="de Jong P.J."/>
            <person name="Jurka J."/>
            <person name="Kapitonov V.V."/>
            <person name="Kohara Y."/>
            <person name="Kuroki Y."/>
            <person name="Lindquist E."/>
            <person name="Lucas S."/>
            <person name="Osoegawa K."/>
            <person name="Pennacchio L.A."/>
            <person name="Salamov A.A."/>
            <person name="Satou Y."/>
            <person name="Sauka-Spengler T."/>
            <person name="Schmutz J."/>
            <person name="Shin-I T."/>
            <person name="Toyoda A."/>
            <person name="Bronner-Fraser M."/>
            <person name="Fujiyama A."/>
            <person name="Holland L.Z."/>
            <person name="Holland P.W.H."/>
            <person name="Satoh N."/>
            <person name="Rokhsar D.S."/>
        </authorList>
    </citation>
    <scope>NUCLEOTIDE SEQUENCE [LARGE SCALE GENOMIC DNA]</scope>
    <source>
        <strain evidence="2">S238N-H82</strain>
        <tissue evidence="2">Testes</tissue>
    </source>
</reference>
<evidence type="ECO:0000256" key="1">
    <source>
        <dbReference type="SAM" id="MobiDB-lite"/>
    </source>
</evidence>
<proteinExistence type="predicted"/>
<accession>C3ZPS0</accession>